<keyword evidence="2" id="KW-1185">Reference proteome</keyword>
<name>A0ABS3UT46_9ACTN</name>
<comment type="caution">
    <text evidence="1">The sequence shown here is derived from an EMBL/GenBank/DDBJ whole genome shotgun (WGS) entry which is preliminary data.</text>
</comment>
<proteinExistence type="predicted"/>
<reference evidence="1 2" key="1">
    <citation type="submission" date="2021-03" db="EMBL/GenBank/DDBJ databases">
        <title>Actinoplanes flavus sp. nov., a novel actinomycete isolated from Coconut Palm rhizosphere soil.</title>
        <authorList>
            <person name="Luo X."/>
        </authorList>
    </citation>
    <scope>NUCLEOTIDE SEQUENCE [LARGE SCALE GENOMIC DNA]</scope>
    <source>
        <strain evidence="1 2">NEAU-H7</strain>
    </source>
</reference>
<evidence type="ECO:0000313" key="2">
    <source>
        <dbReference type="Proteomes" id="UP000679690"/>
    </source>
</evidence>
<evidence type="ECO:0000313" key="1">
    <source>
        <dbReference type="EMBL" id="MBO3741744.1"/>
    </source>
</evidence>
<dbReference type="Proteomes" id="UP000679690">
    <property type="component" value="Unassembled WGS sequence"/>
</dbReference>
<gene>
    <name evidence="1" type="ORF">J5X75_29970</name>
</gene>
<accession>A0ABS3UT46</accession>
<dbReference type="EMBL" id="JAGFNS010000023">
    <property type="protein sequence ID" value="MBO3741744.1"/>
    <property type="molecule type" value="Genomic_DNA"/>
</dbReference>
<organism evidence="1 2">
    <name type="scientific">Actinoplanes flavus</name>
    <dbReference type="NCBI Taxonomy" id="2820290"/>
    <lineage>
        <taxon>Bacteria</taxon>
        <taxon>Bacillati</taxon>
        <taxon>Actinomycetota</taxon>
        <taxon>Actinomycetes</taxon>
        <taxon>Micromonosporales</taxon>
        <taxon>Micromonosporaceae</taxon>
        <taxon>Actinoplanes</taxon>
    </lineage>
</organism>
<protein>
    <submittedName>
        <fullName evidence="1">Uncharacterized protein</fullName>
    </submittedName>
</protein>
<sequence>MRIFRRTARVDRVAPSTTELDNLKSTEEPATEGLLGRLIYASLPAERSEKSRVFLANAGIGFEIGPRGPMYQRWSTAYRATPT</sequence>